<evidence type="ECO:0000313" key="3">
    <source>
        <dbReference type="Proteomes" id="UP000295611"/>
    </source>
</evidence>
<sequence length="129" mass="14029">MTEQASTPPRPGTIRSLLGRFVSLALVRAELFSIEAQEQKEALLGQLMLGFLAFCALLFAMMAGLLFVVAVTPASARPWVLGGLALSGLLGCLLLLWRLAVRLQRQPPAFATTLTEIRKDCQSVFNQRG</sequence>
<dbReference type="OrthoDB" id="8595734at2"/>
<evidence type="ECO:0000313" key="2">
    <source>
        <dbReference type="EMBL" id="TDR73858.1"/>
    </source>
</evidence>
<dbReference type="Pfam" id="PF07332">
    <property type="entry name" value="Phage_holin_3_6"/>
    <property type="match status" value="1"/>
</dbReference>
<dbReference type="EMBL" id="SNZP01000012">
    <property type="protein sequence ID" value="TDR73858.1"/>
    <property type="molecule type" value="Genomic_DNA"/>
</dbReference>
<keyword evidence="3" id="KW-1185">Reference proteome</keyword>
<feature type="transmembrane region" description="Helical" evidence="1">
    <location>
        <begin position="47"/>
        <end position="72"/>
    </location>
</feature>
<protein>
    <submittedName>
        <fullName evidence="2">Putative membrane protein YqjE</fullName>
    </submittedName>
</protein>
<dbReference type="Proteomes" id="UP000295611">
    <property type="component" value="Unassembled WGS sequence"/>
</dbReference>
<keyword evidence="1" id="KW-0812">Transmembrane</keyword>
<name>A0A4R7B278_9NEIS</name>
<feature type="transmembrane region" description="Helical" evidence="1">
    <location>
        <begin position="78"/>
        <end position="97"/>
    </location>
</feature>
<keyword evidence="1" id="KW-1133">Transmembrane helix</keyword>
<dbReference type="RefSeq" id="WP_133682489.1">
    <property type="nucleotide sequence ID" value="NZ_SNZP01000012.1"/>
</dbReference>
<comment type="caution">
    <text evidence="2">The sequence shown here is derived from an EMBL/GenBank/DDBJ whole genome shotgun (WGS) entry which is preliminary data.</text>
</comment>
<dbReference type="InterPro" id="IPR009937">
    <property type="entry name" value="Phage_holin_3_6"/>
</dbReference>
<keyword evidence="1" id="KW-0472">Membrane</keyword>
<proteinExistence type="predicted"/>
<organism evidence="2 3">
    <name type="scientific">Paludibacterium purpuratum</name>
    <dbReference type="NCBI Taxonomy" id="1144873"/>
    <lineage>
        <taxon>Bacteria</taxon>
        <taxon>Pseudomonadati</taxon>
        <taxon>Pseudomonadota</taxon>
        <taxon>Betaproteobacteria</taxon>
        <taxon>Neisseriales</taxon>
        <taxon>Chromobacteriaceae</taxon>
        <taxon>Paludibacterium</taxon>
    </lineage>
</organism>
<accession>A0A4R7B278</accession>
<dbReference type="AlphaFoldDB" id="A0A4R7B278"/>
<evidence type="ECO:0000256" key="1">
    <source>
        <dbReference type="SAM" id="Phobius"/>
    </source>
</evidence>
<gene>
    <name evidence="2" type="ORF">DFP86_11262</name>
</gene>
<reference evidence="2 3" key="1">
    <citation type="submission" date="2019-03" db="EMBL/GenBank/DDBJ databases">
        <title>Genomic Encyclopedia of Type Strains, Phase III (KMG-III): the genomes of soil and plant-associated and newly described type strains.</title>
        <authorList>
            <person name="Whitman W."/>
        </authorList>
    </citation>
    <scope>NUCLEOTIDE SEQUENCE [LARGE SCALE GENOMIC DNA]</scope>
    <source>
        <strain evidence="2 3">CECT 8976</strain>
    </source>
</reference>